<evidence type="ECO:0000256" key="2">
    <source>
        <dbReference type="ARBA" id="ARBA00004651"/>
    </source>
</evidence>
<keyword evidence="9 13" id="KW-1133">Transmembrane helix</keyword>
<evidence type="ECO:0000256" key="9">
    <source>
        <dbReference type="ARBA" id="ARBA00022989"/>
    </source>
</evidence>
<dbReference type="GO" id="GO:0009055">
    <property type="term" value="F:electron transfer activity"/>
    <property type="evidence" value="ECO:0007669"/>
    <property type="project" value="InterPro"/>
</dbReference>
<comment type="cofactor">
    <cofactor evidence="1">
        <name>heme b</name>
        <dbReference type="ChEBI" id="CHEBI:60344"/>
    </cofactor>
</comment>
<comment type="similarity">
    <text evidence="12">Belongs to the cytochrome b561 family.</text>
</comment>
<evidence type="ECO:0000256" key="6">
    <source>
        <dbReference type="ARBA" id="ARBA00022692"/>
    </source>
</evidence>
<keyword evidence="11 13" id="KW-0472">Membrane</keyword>
<dbReference type="GO" id="GO:0005886">
    <property type="term" value="C:plasma membrane"/>
    <property type="evidence" value="ECO:0007669"/>
    <property type="project" value="UniProtKB-SubCell"/>
</dbReference>
<dbReference type="SUPFAM" id="SSF81342">
    <property type="entry name" value="Transmembrane di-heme cytochromes"/>
    <property type="match status" value="1"/>
</dbReference>
<evidence type="ECO:0000256" key="11">
    <source>
        <dbReference type="ARBA" id="ARBA00023136"/>
    </source>
</evidence>
<dbReference type="InterPro" id="IPR016174">
    <property type="entry name" value="Di-haem_cyt_TM"/>
</dbReference>
<feature type="transmembrane region" description="Helical" evidence="13">
    <location>
        <begin position="154"/>
        <end position="174"/>
    </location>
</feature>
<reference evidence="15" key="2">
    <citation type="submission" date="2023-01" db="EMBL/GenBank/DDBJ databases">
        <authorList>
            <person name="Sun Q."/>
            <person name="Evtushenko L."/>
        </authorList>
    </citation>
    <scope>NUCLEOTIDE SEQUENCE</scope>
    <source>
        <strain evidence="15">VKM B-2748</strain>
    </source>
</reference>
<dbReference type="Proteomes" id="UP001143309">
    <property type="component" value="Unassembled WGS sequence"/>
</dbReference>
<evidence type="ECO:0000256" key="8">
    <source>
        <dbReference type="ARBA" id="ARBA00022982"/>
    </source>
</evidence>
<reference evidence="15" key="1">
    <citation type="journal article" date="2014" name="Int. J. Syst. Evol. Microbiol.">
        <title>Complete genome sequence of Corynebacterium casei LMG S-19264T (=DSM 44701T), isolated from a smear-ripened cheese.</title>
        <authorList>
            <consortium name="US DOE Joint Genome Institute (JGI-PGF)"/>
            <person name="Walter F."/>
            <person name="Albersmeier A."/>
            <person name="Kalinowski J."/>
            <person name="Ruckert C."/>
        </authorList>
    </citation>
    <scope>NUCLEOTIDE SEQUENCE</scope>
    <source>
        <strain evidence="15">VKM B-2748</strain>
    </source>
</reference>
<dbReference type="Pfam" id="PF01292">
    <property type="entry name" value="Ni_hydr_CYTB"/>
    <property type="match status" value="1"/>
</dbReference>
<feature type="transmembrane region" description="Helical" evidence="13">
    <location>
        <begin position="60"/>
        <end position="78"/>
    </location>
</feature>
<evidence type="ECO:0000256" key="13">
    <source>
        <dbReference type="SAM" id="Phobius"/>
    </source>
</evidence>
<keyword evidence="16" id="KW-1185">Reference proteome</keyword>
<comment type="caution">
    <text evidence="15">The sequence shown here is derived from an EMBL/GenBank/DDBJ whole genome shotgun (WGS) entry which is preliminary data.</text>
</comment>
<protein>
    <recommendedName>
        <fullName evidence="14">Cytochrome b561 bacterial/Ni-hydrogenase domain-containing protein</fullName>
    </recommendedName>
</protein>
<evidence type="ECO:0000256" key="12">
    <source>
        <dbReference type="ARBA" id="ARBA00037975"/>
    </source>
</evidence>
<keyword evidence="7" id="KW-0479">Metal-binding</keyword>
<dbReference type="InterPro" id="IPR011577">
    <property type="entry name" value="Cyt_b561_bac/Ni-Hgenase"/>
</dbReference>
<dbReference type="PANTHER" id="PTHR30529:SF7">
    <property type="entry name" value="CYTOCHROME B561 BACTERIAL_NI-HYDROGENASE DOMAIN-CONTAINING PROTEIN"/>
    <property type="match status" value="1"/>
</dbReference>
<keyword evidence="6 13" id="KW-0812">Transmembrane</keyword>
<evidence type="ECO:0000256" key="7">
    <source>
        <dbReference type="ARBA" id="ARBA00022723"/>
    </source>
</evidence>
<feature type="transmembrane region" description="Helical" evidence="13">
    <location>
        <begin position="20"/>
        <end position="40"/>
    </location>
</feature>
<dbReference type="InterPro" id="IPR052168">
    <property type="entry name" value="Cytochrome_b561_oxidase"/>
</dbReference>
<dbReference type="GO" id="GO:0046872">
    <property type="term" value="F:metal ion binding"/>
    <property type="evidence" value="ECO:0007669"/>
    <property type="project" value="UniProtKB-KW"/>
</dbReference>
<dbReference type="EMBL" id="BSFL01000001">
    <property type="protein sequence ID" value="GLK78731.1"/>
    <property type="molecule type" value="Genomic_DNA"/>
</dbReference>
<evidence type="ECO:0000313" key="15">
    <source>
        <dbReference type="EMBL" id="GLK78731.1"/>
    </source>
</evidence>
<sequence>MIGRALSDSPAGYGAVTRAFHGAIAALVLWQFAMVLAYRLLGEHNATLNAIYGVAPHGPVGLLVLLLVIPRAVWAFANRKRRPSYSAGLAGRLARAAHVLIYALLVLVPTVAVVRQYGKGKGWDVFGIRLFEPTGVTNDALVAIADATHSPMSWTLLALIGGHAAAAALHGLVWKDRVVGRMFGRRARALDAAAR</sequence>
<comment type="subcellular location">
    <subcellularLocation>
        <location evidence="2">Cell membrane</location>
        <topology evidence="2">Multi-pass membrane protein</topology>
    </subcellularLocation>
</comment>
<evidence type="ECO:0000313" key="16">
    <source>
        <dbReference type="Proteomes" id="UP001143309"/>
    </source>
</evidence>
<evidence type="ECO:0000256" key="4">
    <source>
        <dbReference type="ARBA" id="ARBA00022475"/>
    </source>
</evidence>
<evidence type="ECO:0000256" key="3">
    <source>
        <dbReference type="ARBA" id="ARBA00022448"/>
    </source>
</evidence>
<keyword evidence="10" id="KW-0408">Iron</keyword>
<feature type="transmembrane region" description="Helical" evidence="13">
    <location>
        <begin position="99"/>
        <end position="117"/>
    </location>
</feature>
<dbReference type="AlphaFoldDB" id="A0A9W6N5X7"/>
<evidence type="ECO:0000256" key="5">
    <source>
        <dbReference type="ARBA" id="ARBA00022617"/>
    </source>
</evidence>
<dbReference type="PANTHER" id="PTHR30529">
    <property type="entry name" value="CYTOCHROME B561"/>
    <property type="match status" value="1"/>
</dbReference>
<keyword evidence="8" id="KW-0249">Electron transport</keyword>
<evidence type="ECO:0000259" key="14">
    <source>
        <dbReference type="Pfam" id="PF01292"/>
    </source>
</evidence>
<dbReference type="GO" id="GO:0022904">
    <property type="term" value="P:respiratory electron transport chain"/>
    <property type="evidence" value="ECO:0007669"/>
    <property type="project" value="InterPro"/>
</dbReference>
<keyword evidence="3" id="KW-0813">Transport</keyword>
<organism evidence="15 16">
    <name type="scientific">Methylopila turkensis</name>
    <dbReference type="NCBI Taxonomy" id="1437816"/>
    <lineage>
        <taxon>Bacteria</taxon>
        <taxon>Pseudomonadati</taxon>
        <taxon>Pseudomonadota</taxon>
        <taxon>Alphaproteobacteria</taxon>
        <taxon>Hyphomicrobiales</taxon>
        <taxon>Methylopilaceae</taxon>
        <taxon>Methylopila</taxon>
    </lineage>
</organism>
<dbReference type="RefSeq" id="WP_271199237.1">
    <property type="nucleotide sequence ID" value="NZ_BSFL01000001.1"/>
</dbReference>
<proteinExistence type="inferred from homology"/>
<keyword evidence="5" id="KW-0349">Heme</keyword>
<dbReference type="GO" id="GO:0020037">
    <property type="term" value="F:heme binding"/>
    <property type="evidence" value="ECO:0007669"/>
    <property type="project" value="TreeGrafter"/>
</dbReference>
<name>A0A9W6N5X7_9HYPH</name>
<gene>
    <name evidence="15" type="ORF">GCM10008174_04720</name>
</gene>
<accession>A0A9W6N5X7</accession>
<feature type="domain" description="Cytochrome b561 bacterial/Ni-hydrogenase" evidence="14">
    <location>
        <begin position="13"/>
        <end position="184"/>
    </location>
</feature>
<evidence type="ECO:0000256" key="10">
    <source>
        <dbReference type="ARBA" id="ARBA00023004"/>
    </source>
</evidence>
<evidence type="ECO:0000256" key="1">
    <source>
        <dbReference type="ARBA" id="ARBA00001970"/>
    </source>
</evidence>
<keyword evidence="4" id="KW-1003">Cell membrane</keyword>